<evidence type="ECO:0000256" key="3">
    <source>
        <dbReference type="ARBA" id="ARBA00023186"/>
    </source>
</evidence>
<dbReference type="Gene3D" id="1.20.1270.10">
    <property type="match status" value="1"/>
</dbReference>
<evidence type="ECO:0000256" key="2">
    <source>
        <dbReference type="ARBA" id="ARBA00022840"/>
    </source>
</evidence>
<dbReference type="InterPro" id="IPR029048">
    <property type="entry name" value="HSP70_C_sf"/>
</dbReference>
<dbReference type="InterPro" id="IPR043129">
    <property type="entry name" value="ATPase_NBD"/>
</dbReference>
<feature type="compositionally biased region" description="Basic and acidic residues" evidence="4">
    <location>
        <begin position="626"/>
        <end position="649"/>
    </location>
</feature>
<dbReference type="Pfam" id="PF00012">
    <property type="entry name" value="HSP70"/>
    <property type="match status" value="1"/>
</dbReference>
<dbReference type="Proteomes" id="UP000002899">
    <property type="component" value="Chromosome II"/>
</dbReference>
<dbReference type="OrthoDB" id="10262720at2759"/>
<dbReference type="SUPFAM" id="SSF53067">
    <property type="entry name" value="Actin-like ATPase domain"/>
    <property type="match status" value="2"/>
</dbReference>
<dbReference type="GO" id="GO:0005524">
    <property type="term" value="F:ATP binding"/>
    <property type="evidence" value="ECO:0007669"/>
    <property type="project" value="UniProtKB-KW"/>
</dbReference>
<keyword evidence="6" id="KW-1185">Reference proteome</keyword>
<dbReference type="AlphaFoldDB" id="A0A1R4AAZ3"/>
<reference evidence="5 6" key="3">
    <citation type="journal article" date="2016" name="Sci. Rep.">
        <title>Genome-wide diversity and gene expression profiling of Babesia microti isolates identify polymorphic genes that mediate host-pathogen interactions.</title>
        <authorList>
            <person name="Silva J.C."/>
            <person name="Cornillot E."/>
            <person name="McCracken C."/>
            <person name="Usmani-Brown S."/>
            <person name="Dwivedi A."/>
            <person name="Ifeonu O.O."/>
            <person name="Crabtree J."/>
            <person name="Gotia H.T."/>
            <person name="Virji A.Z."/>
            <person name="Reynes C."/>
            <person name="Colinge J."/>
            <person name="Kumar V."/>
            <person name="Lawres L."/>
            <person name="Pazzi J.E."/>
            <person name="Pablo J.V."/>
            <person name="Hung C."/>
            <person name="Brancato J."/>
            <person name="Kumari P."/>
            <person name="Orvis J."/>
            <person name="Tretina K."/>
            <person name="Chibucos M."/>
            <person name="Ott S."/>
            <person name="Sadzewicz L."/>
            <person name="Sengamalay N."/>
            <person name="Shetty A.C."/>
            <person name="Su Q."/>
            <person name="Tallon L."/>
            <person name="Fraser C.M."/>
            <person name="Frutos R."/>
            <person name="Molina D.M."/>
            <person name="Krause P.J."/>
            <person name="Ben Mamoun C."/>
        </authorList>
    </citation>
    <scope>NUCLEOTIDE SEQUENCE [LARGE SCALE GENOMIC DNA]</scope>
    <source>
        <strain evidence="5 6">RI</strain>
    </source>
</reference>
<protein>
    <submittedName>
        <fullName evidence="5">Hsp70 protein</fullName>
    </submittedName>
</protein>
<keyword evidence="2" id="KW-0067">ATP-binding</keyword>
<keyword evidence="1" id="KW-0547">Nucleotide-binding</keyword>
<reference evidence="5 6" key="2">
    <citation type="journal article" date="2013" name="PLoS ONE">
        <title>Whole genome mapping and re-organization of the nuclear and mitochondrial genomes of Babesia microti isolates.</title>
        <authorList>
            <person name="Cornillot E."/>
            <person name="Dassouli A."/>
            <person name="Garg A."/>
            <person name="Pachikara N."/>
            <person name="Randazzo S."/>
            <person name="Depoix D."/>
            <person name="Carcy B."/>
            <person name="Delbecq S."/>
            <person name="Frutos R."/>
            <person name="Silva J.C."/>
            <person name="Sutton R."/>
            <person name="Krause P.J."/>
            <person name="Mamoun C.B."/>
        </authorList>
    </citation>
    <scope>NUCLEOTIDE SEQUENCE [LARGE SCALE GENOMIC DNA]</scope>
    <source>
        <strain evidence="5 6">RI</strain>
    </source>
</reference>
<evidence type="ECO:0000313" key="5">
    <source>
        <dbReference type="EMBL" id="SJK86169.1"/>
    </source>
</evidence>
<evidence type="ECO:0000313" key="6">
    <source>
        <dbReference type="Proteomes" id="UP000002899"/>
    </source>
</evidence>
<evidence type="ECO:0000256" key="4">
    <source>
        <dbReference type="SAM" id="MobiDB-lite"/>
    </source>
</evidence>
<accession>A0A1R4AAZ3</accession>
<keyword evidence="3" id="KW-0143">Chaperone</keyword>
<dbReference type="SUPFAM" id="SSF100934">
    <property type="entry name" value="Heat shock protein 70kD (HSP70), C-terminal subdomain"/>
    <property type="match status" value="1"/>
</dbReference>
<dbReference type="InterPro" id="IPR013126">
    <property type="entry name" value="Hsp_70_fam"/>
</dbReference>
<dbReference type="EMBL" id="FO082872">
    <property type="protein sequence ID" value="SJK86169.1"/>
    <property type="molecule type" value="Genomic_DNA"/>
</dbReference>
<feature type="region of interest" description="Disordered" evidence="4">
    <location>
        <begin position="598"/>
        <end position="649"/>
    </location>
</feature>
<dbReference type="Gene3D" id="3.90.640.10">
    <property type="entry name" value="Actin, Chain A, domain 4"/>
    <property type="match status" value="1"/>
</dbReference>
<dbReference type="RefSeq" id="XP_021338362.1">
    <property type="nucleotide sequence ID" value="XM_021481757.1"/>
</dbReference>
<dbReference type="GeneID" id="24424599"/>
<proteinExistence type="predicted"/>
<dbReference type="GO" id="GO:0034663">
    <property type="term" value="C:endoplasmic reticulum chaperone complex"/>
    <property type="evidence" value="ECO:0007669"/>
    <property type="project" value="TreeGrafter"/>
</dbReference>
<evidence type="ECO:0000256" key="1">
    <source>
        <dbReference type="ARBA" id="ARBA00022741"/>
    </source>
</evidence>
<dbReference type="GO" id="GO:0030968">
    <property type="term" value="P:endoplasmic reticulum unfolded protein response"/>
    <property type="evidence" value="ECO:0007669"/>
    <property type="project" value="TreeGrafter"/>
</dbReference>
<dbReference type="PANTHER" id="PTHR45639:SF3">
    <property type="entry name" value="HYPOXIA UP-REGULATED PROTEIN 1"/>
    <property type="match status" value="1"/>
</dbReference>
<dbReference type="KEGG" id="bmic:BMR1_02g04100"/>
<feature type="compositionally biased region" description="Basic and acidic residues" evidence="4">
    <location>
        <begin position="598"/>
        <end position="614"/>
    </location>
</feature>
<dbReference type="PANTHER" id="PTHR45639">
    <property type="entry name" value="HSC70CB, ISOFORM G-RELATED"/>
    <property type="match status" value="1"/>
</dbReference>
<dbReference type="VEuPathDB" id="PiroplasmaDB:BMR1_02g04100"/>
<dbReference type="Gene3D" id="3.30.420.40">
    <property type="match status" value="2"/>
</dbReference>
<organism evidence="5 6">
    <name type="scientific">Babesia microti (strain RI)</name>
    <dbReference type="NCBI Taxonomy" id="1133968"/>
    <lineage>
        <taxon>Eukaryota</taxon>
        <taxon>Sar</taxon>
        <taxon>Alveolata</taxon>
        <taxon>Apicomplexa</taxon>
        <taxon>Aconoidasida</taxon>
        <taxon>Piroplasmida</taxon>
        <taxon>Babesiidae</taxon>
        <taxon>Babesia</taxon>
    </lineage>
</organism>
<name>A0A1R4AAZ3_BABMR</name>
<reference evidence="5 6" key="1">
    <citation type="journal article" date="2012" name="Nucleic Acids Res.">
        <title>Sequencing of the smallest Apicomplexan genome from the human pathogen Babesia microti.</title>
        <authorList>
            <person name="Cornillot E."/>
            <person name="Hadj-Kaddour K."/>
            <person name="Dassouli A."/>
            <person name="Noel B."/>
            <person name="Ranwez V."/>
            <person name="Vacherie B."/>
            <person name="Augagneur Y."/>
            <person name="Bres V."/>
            <person name="Duclos A."/>
            <person name="Randazzo S."/>
            <person name="Carcy B."/>
            <person name="Debierre-Grockiego F."/>
            <person name="Delbecq S."/>
            <person name="Moubri-Menage K."/>
            <person name="Shams-Eldin H."/>
            <person name="Usmani-Brown S."/>
            <person name="Bringaud F."/>
            <person name="Wincker P."/>
            <person name="Vivares C.P."/>
            <person name="Schwarz R.T."/>
            <person name="Schetters T.P."/>
            <person name="Krause P.J."/>
            <person name="Gorenflot A."/>
            <person name="Berry V."/>
            <person name="Barbe V."/>
            <person name="Ben Mamoun C."/>
        </authorList>
    </citation>
    <scope>NUCLEOTIDE SEQUENCE [LARGE SCALE GENOMIC DNA]</scope>
    <source>
        <strain evidence="5 6">RI</strain>
    </source>
</reference>
<dbReference type="PRINTS" id="PR00301">
    <property type="entry name" value="HEATSHOCK70"/>
</dbReference>
<gene>
    <name evidence="5" type="ORF">BMR1_02g04100</name>
</gene>
<sequence length="649" mass="72835">MLSHISDQIDADNKSLVMAVPPHYGLAARSVLAEAITLAGFTHLAFIDQAVAAGITLCQSMQKGTTVMIYDLGEEGSEVSILTIMPRNKADNTPHNVVTLGIGYELGIGGRYHDQMLRKLIIDKSKDSKPFENIPLGDYKKKLGLSDKVTIQGAGGKEFVTITREEFEQAIKPSLNLLKNPIDAALGMANKLLSDMDSIEIIGGSWRVPIVKEYIEEAIKPHTLAIHLNADEAIANGAGLVAASLSSKSFLAWTELSHHPLEIKCFYDRGSDDKPFYEEEIFPKGFTLAANKTIVLEVKSDFSISFYDINTQTTVYSDGFPKFIITGIKPNDNPNTSPLASNDLESKDVDNLYKVSITVTRDNKGIRVNSELVTNSGNDKDKNVTLKVKQLDATPSKTYFSRKETLLNYINKDIQYNNRIMAHSNLESTVYNTYRLIEQTQTIVAGEPIEHYNKLKLEYFINDEEKKNIKDEAKKIEDWLEIYGYKATLEELEEKLKQLNSFISPAKTRQIAFSKWVTLVSLLKKEENHEILELYQNLVSKNPDEYGKSDNSFDEWLENHFKENISIGLPNLSTSALMKQTVNLKNLTEARLEKLKEIKAKPAEKDDVKAKPAEQDNNYSADEDGDGSKDKSKEDKYGDKKDNAEHNEL</sequence>
<dbReference type="GO" id="GO:0140662">
    <property type="term" value="F:ATP-dependent protein folding chaperone"/>
    <property type="evidence" value="ECO:0007669"/>
    <property type="project" value="InterPro"/>
</dbReference>